<dbReference type="EMBL" id="JBEVYD010000009">
    <property type="protein sequence ID" value="KAL3230543.1"/>
    <property type="molecule type" value="Genomic_DNA"/>
</dbReference>
<feature type="domain" description="C2H2-type" evidence="9">
    <location>
        <begin position="155"/>
        <end position="182"/>
    </location>
</feature>
<name>A0ABR4NQQ8_9SACH</name>
<dbReference type="PANTHER" id="PTHR10032:SF272">
    <property type="entry name" value="OVO-LIKE ZINC FINGER 1A-RELATED"/>
    <property type="match status" value="1"/>
</dbReference>
<keyword evidence="3" id="KW-0677">Repeat</keyword>
<gene>
    <name evidence="10" type="ORF">RNJ44_00992</name>
</gene>
<dbReference type="SUPFAM" id="SSF57667">
    <property type="entry name" value="beta-beta-alpha zinc fingers"/>
    <property type="match status" value="1"/>
</dbReference>
<evidence type="ECO:0000256" key="6">
    <source>
        <dbReference type="ARBA" id="ARBA00023242"/>
    </source>
</evidence>
<feature type="region of interest" description="Disordered" evidence="8">
    <location>
        <begin position="80"/>
        <end position="107"/>
    </location>
</feature>
<evidence type="ECO:0000256" key="4">
    <source>
        <dbReference type="ARBA" id="ARBA00022771"/>
    </source>
</evidence>
<dbReference type="PROSITE" id="PS50157">
    <property type="entry name" value="ZINC_FINGER_C2H2_2"/>
    <property type="match status" value="2"/>
</dbReference>
<evidence type="ECO:0000256" key="7">
    <source>
        <dbReference type="PROSITE-ProRule" id="PRU00042"/>
    </source>
</evidence>
<sequence length="208" mass="23098">MSSMDDLLFYKRATDAIVSTTLSITTVEPTIRELLRRIKEQPIHKGGASLISTTVNAAELHGQPVNVPPSVIHKNIQKQSSTVSVNKPSQVQGTQVNKDSRGTNNKVKKPSMKKKVKVKEEPLGDGFHCGQCSLKFARSSDLRRHERAHLLVLPYICTQCGKGFARKDALKRHSNTMTCERNRRKLMQAAGREVSELIKEAVANGRSL</sequence>
<protein>
    <submittedName>
        <fullName evidence="10">Transcriptional regulator MET32</fullName>
    </submittedName>
</protein>
<keyword evidence="5" id="KW-0862">Zinc</keyword>
<reference evidence="10 11" key="1">
    <citation type="submission" date="2024-05" db="EMBL/GenBank/DDBJ databases">
        <title>Long read based assembly of the Candida bracarensis genome reveals expanded adhesin content.</title>
        <authorList>
            <person name="Marcet-Houben M."/>
            <person name="Ksiezopolska E."/>
            <person name="Gabaldon T."/>
        </authorList>
    </citation>
    <scope>NUCLEOTIDE SEQUENCE [LARGE SCALE GENOMIC DNA]</scope>
    <source>
        <strain evidence="10 11">CBM6</strain>
    </source>
</reference>
<dbReference type="Gene3D" id="3.30.160.60">
    <property type="entry name" value="Classic Zinc Finger"/>
    <property type="match status" value="2"/>
</dbReference>
<feature type="domain" description="C2H2-type" evidence="9">
    <location>
        <begin position="127"/>
        <end position="154"/>
    </location>
</feature>
<feature type="compositionally biased region" description="Polar residues" evidence="8">
    <location>
        <begin position="80"/>
        <end position="105"/>
    </location>
</feature>
<evidence type="ECO:0000256" key="1">
    <source>
        <dbReference type="ARBA" id="ARBA00004123"/>
    </source>
</evidence>
<comment type="caution">
    <text evidence="10">The sequence shown here is derived from an EMBL/GenBank/DDBJ whole genome shotgun (WGS) entry which is preliminary data.</text>
</comment>
<evidence type="ECO:0000313" key="10">
    <source>
        <dbReference type="EMBL" id="KAL3230543.1"/>
    </source>
</evidence>
<dbReference type="PANTHER" id="PTHR10032">
    <property type="entry name" value="ZINC FINGER PROTEIN WITH KRAB AND SCAN DOMAINS"/>
    <property type="match status" value="1"/>
</dbReference>
<dbReference type="InterPro" id="IPR036236">
    <property type="entry name" value="Znf_C2H2_sf"/>
</dbReference>
<dbReference type="SMART" id="SM00355">
    <property type="entry name" value="ZnF_C2H2"/>
    <property type="match status" value="2"/>
</dbReference>
<dbReference type="PROSITE" id="PS00028">
    <property type="entry name" value="ZINC_FINGER_C2H2_1"/>
    <property type="match status" value="1"/>
</dbReference>
<dbReference type="InterPro" id="IPR013087">
    <property type="entry name" value="Znf_C2H2_type"/>
</dbReference>
<keyword evidence="2" id="KW-0479">Metal-binding</keyword>
<evidence type="ECO:0000256" key="8">
    <source>
        <dbReference type="SAM" id="MobiDB-lite"/>
    </source>
</evidence>
<proteinExistence type="predicted"/>
<organism evidence="10 11">
    <name type="scientific">Nakaseomyces bracarensis</name>
    <dbReference type="NCBI Taxonomy" id="273131"/>
    <lineage>
        <taxon>Eukaryota</taxon>
        <taxon>Fungi</taxon>
        <taxon>Dikarya</taxon>
        <taxon>Ascomycota</taxon>
        <taxon>Saccharomycotina</taxon>
        <taxon>Saccharomycetes</taxon>
        <taxon>Saccharomycetales</taxon>
        <taxon>Saccharomycetaceae</taxon>
        <taxon>Nakaseomyces</taxon>
    </lineage>
</organism>
<comment type="subcellular location">
    <subcellularLocation>
        <location evidence="1">Nucleus</location>
    </subcellularLocation>
</comment>
<dbReference type="Pfam" id="PF00096">
    <property type="entry name" value="zf-C2H2"/>
    <property type="match status" value="2"/>
</dbReference>
<dbReference type="InterPro" id="IPR027756">
    <property type="entry name" value="Ovo-like"/>
</dbReference>
<evidence type="ECO:0000313" key="11">
    <source>
        <dbReference type="Proteomes" id="UP001623330"/>
    </source>
</evidence>
<keyword evidence="6" id="KW-0539">Nucleus</keyword>
<evidence type="ECO:0000256" key="5">
    <source>
        <dbReference type="ARBA" id="ARBA00022833"/>
    </source>
</evidence>
<evidence type="ECO:0000259" key="9">
    <source>
        <dbReference type="PROSITE" id="PS50157"/>
    </source>
</evidence>
<accession>A0ABR4NQQ8</accession>
<evidence type="ECO:0000256" key="2">
    <source>
        <dbReference type="ARBA" id="ARBA00022723"/>
    </source>
</evidence>
<keyword evidence="4 7" id="KW-0863">Zinc-finger</keyword>
<keyword evidence="11" id="KW-1185">Reference proteome</keyword>
<dbReference type="Proteomes" id="UP001623330">
    <property type="component" value="Unassembled WGS sequence"/>
</dbReference>
<evidence type="ECO:0000256" key="3">
    <source>
        <dbReference type="ARBA" id="ARBA00022737"/>
    </source>
</evidence>